<name>A0A812Z869_9DINO</name>
<evidence type="ECO:0000256" key="1">
    <source>
        <dbReference type="ARBA" id="ARBA00022737"/>
    </source>
</evidence>
<dbReference type="Proteomes" id="UP000601435">
    <property type="component" value="Unassembled WGS sequence"/>
</dbReference>
<evidence type="ECO:0000313" key="2">
    <source>
        <dbReference type="EMBL" id="CAE7816458.1"/>
    </source>
</evidence>
<gene>
    <name evidence="2" type="ORF">SNEC2469_LOCUS24230</name>
</gene>
<dbReference type="InterPro" id="IPR002885">
    <property type="entry name" value="PPR_rpt"/>
</dbReference>
<protein>
    <recommendedName>
        <fullName evidence="4">Pentatricopeptide repeat-containing protein, chloroplastic</fullName>
    </recommendedName>
</protein>
<dbReference type="PANTHER" id="PTHR47447:SF17">
    <property type="entry name" value="OS12G0638900 PROTEIN"/>
    <property type="match status" value="1"/>
</dbReference>
<keyword evidence="3" id="KW-1185">Reference proteome</keyword>
<dbReference type="Pfam" id="PF01535">
    <property type="entry name" value="PPR"/>
    <property type="match status" value="1"/>
</dbReference>
<evidence type="ECO:0000313" key="3">
    <source>
        <dbReference type="Proteomes" id="UP000601435"/>
    </source>
</evidence>
<reference evidence="2" key="1">
    <citation type="submission" date="2021-02" db="EMBL/GenBank/DDBJ databases">
        <authorList>
            <person name="Dougan E. K."/>
            <person name="Rhodes N."/>
            <person name="Thang M."/>
            <person name="Chan C."/>
        </authorList>
    </citation>
    <scope>NUCLEOTIDE SEQUENCE</scope>
</reference>
<comment type="caution">
    <text evidence="2">The sequence shown here is derived from an EMBL/GenBank/DDBJ whole genome shotgun (WGS) entry which is preliminary data.</text>
</comment>
<accession>A0A812Z869</accession>
<keyword evidence="1" id="KW-0677">Repeat</keyword>
<sequence>MAEERILIDSERWQQALQAVDTGDLRPSPAVWTSLLSSASRQASWQLALQLLNNRPEALLPNQVFFNVAASACGMGGMWACSLSVVRDMQLRRFNADHFSYGAAVASGLAWAKGLSVLQTAATQGVETNIVVAGSLVGGETTPWSFSLEQLARLRHSSLRINVITCNAAASSCEQISGWEAALSLALQVVPDETTWGIFLSTLAHASQWQEALQCLQNIQHRALRANSIHATSALTAAASGSDGWKQSLAFMTQVSTFGLQSNSFMVSAAVSSCDSHVRWEQAVSVVRRDLHDWLRVNSVVYNSLVSACASGAQWLKAQEVLFSSQALGVRDKEAQAGANAAVEALGRSLLWPHAIDCLELLKPLGSWKLEANIAAYSSALTGCARAKAWACGLELWHATSAVGLSDGSPTLNAVVTSAGQGLWQLAFCLVSSYQADAPTYGAALRACLGEAGDVALGLFEQMRLKKIDPDEAAWATVIMVAARGDTGQRQVFSRLVDDLRPEAILKMRSVSGIPVRKEVRAFQV</sequence>
<evidence type="ECO:0008006" key="4">
    <source>
        <dbReference type="Google" id="ProtNLM"/>
    </source>
</evidence>
<dbReference type="AlphaFoldDB" id="A0A812Z869"/>
<dbReference type="PANTHER" id="PTHR47447">
    <property type="entry name" value="OS03G0856100 PROTEIN"/>
    <property type="match status" value="1"/>
</dbReference>
<organism evidence="2 3">
    <name type="scientific">Symbiodinium necroappetens</name>
    <dbReference type="NCBI Taxonomy" id="1628268"/>
    <lineage>
        <taxon>Eukaryota</taxon>
        <taxon>Sar</taxon>
        <taxon>Alveolata</taxon>
        <taxon>Dinophyceae</taxon>
        <taxon>Suessiales</taxon>
        <taxon>Symbiodiniaceae</taxon>
        <taxon>Symbiodinium</taxon>
    </lineage>
</organism>
<dbReference type="Gene3D" id="1.25.40.10">
    <property type="entry name" value="Tetratricopeptide repeat domain"/>
    <property type="match status" value="3"/>
</dbReference>
<dbReference type="EMBL" id="CAJNJA010046330">
    <property type="protein sequence ID" value="CAE7816458.1"/>
    <property type="molecule type" value="Genomic_DNA"/>
</dbReference>
<dbReference type="OrthoDB" id="414524at2759"/>
<proteinExistence type="predicted"/>
<dbReference type="InterPro" id="IPR011990">
    <property type="entry name" value="TPR-like_helical_dom_sf"/>
</dbReference>